<dbReference type="InterPro" id="IPR001611">
    <property type="entry name" value="Leu-rich_rpt"/>
</dbReference>
<dbReference type="EnsemblMetazoa" id="ACUA024167-RA">
    <property type="protein sequence ID" value="ACUA024167-PA"/>
    <property type="gene ID" value="ACUA024167"/>
</dbReference>
<evidence type="ECO:0000256" key="2">
    <source>
        <dbReference type="ARBA" id="ARBA00022729"/>
    </source>
</evidence>
<accession>A0A182MQZ3</accession>
<evidence type="ECO:0000313" key="5">
    <source>
        <dbReference type="EnsemblMetazoa" id="ACUA024167-PA"/>
    </source>
</evidence>
<dbReference type="STRING" id="139723.A0A182MQZ3"/>
<evidence type="ECO:0000313" key="6">
    <source>
        <dbReference type="Proteomes" id="UP000075883"/>
    </source>
</evidence>
<dbReference type="InterPro" id="IPR050328">
    <property type="entry name" value="Dev_Immune_Receptor"/>
</dbReference>
<reference evidence="6" key="1">
    <citation type="submission" date="2013-09" db="EMBL/GenBank/DDBJ databases">
        <title>The Genome Sequence of Anopheles culicifacies species A.</title>
        <authorList>
            <consortium name="The Broad Institute Genomics Platform"/>
            <person name="Neafsey D.E."/>
            <person name="Besansky N."/>
            <person name="Howell P."/>
            <person name="Walton C."/>
            <person name="Young S.K."/>
            <person name="Zeng Q."/>
            <person name="Gargeya S."/>
            <person name="Fitzgerald M."/>
            <person name="Haas B."/>
            <person name="Abouelleil A."/>
            <person name="Allen A.W."/>
            <person name="Alvarado L."/>
            <person name="Arachchi H.M."/>
            <person name="Berlin A.M."/>
            <person name="Chapman S.B."/>
            <person name="Gainer-Dewar J."/>
            <person name="Goldberg J."/>
            <person name="Griggs A."/>
            <person name="Gujja S."/>
            <person name="Hansen M."/>
            <person name="Howarth C."/>
            <person name="Imamovic A."/>
            <person name="Ireland A."/>
            <person name="Larimer J."/>
            <person name="McCowan C."/>
            <person name="Murphy C."/>
            <person name="Pearson M."/>
            <person name="Poon T.W."/>
            <person name="Priest M."/>
            <person name="Roberts A."/>
            <person name="Saif S."/>
            <person name="Shea T."/>
            <person name="Sisk P."/>
            <person name="Sykes S."/>
            <person name="Wortman J."/>
            <person name="Nusbaum C."/>
            <person name="Birren B."/>
        </authorList>
    </citation>
    <scope>NUCLEOTIDE SEQUENCE [LARGE SCALE GENOMIC DNA]</scope>
    <source>
        <strain evidence="6">A-37</strain>
    </source>
</reference>
<keyword evidence="6" id="KW-1185">Reference proteome</keyword>
<dbReference type="SUPFAM" id="SSF52058">
    <property type="entry name" value="L domain-like"/>
    <property type="match status" value="1"/>
</dbReference>
<keyword evidence="2" id="KW-0732">Signal</keyword>
<dbReference type="PROSITE" id="PS51450">
    <property type="entry name" value="LRR"/>
    <property type="match status" value="1"/>
</dbReference>
<reference evidence="5" key="2">
    <citation type="submission" date="2020-05" db="UniProtKB">
        <authorList>
            <consortium name="EnsemblMetazoa"/>
        </authorList>
    </citation>
    <scope>IDENTIFICATION</scope>
    <source>
        <strain evidence="5">A-37</strain>
    </source>
</reference>
<dbReference type="VEuPathDB" id="VectorBase:ACUA024167"/>
<feature type="region of interest" description="Disordered" evidence="4">
    <location>
        <begin position="1"/>
        <end position="20"/>
    </location>
</feature>
<evidence type="ECO:0008006" key="7">
    <source>
        <dbReference type="Google" id="ProtNLM"/>
    </source>
</evidence>
<dbReference type="AlphaFoldDB" id="A0A182MQZ3"/>
<proteinExistence type="predicted"/>
<name>A0A182MQZ3_9DIPT</name>
<dbReference type="EMBL" id="AXCM01000134">
    <property type="status" value="NOT_ANNOTATED_CDS"/>
    <property type="molecule type" value="Genomic_DNA"/>
</dbReference>
<dbReference type="Pfam" id="PF13855">
    <property type="entry name" value="LRR_8"/>
    <property type="match status" value="2"/>
</dbReference>
<dbReference type="Gene3D" id="3.80.10.10">
    <property type="entry name" value="Ribonuclease Inhibitor"/>
    <property type="match status" value="2"/>
</dbReference>
<dbReference type="InterPro" id="IPR032675">
    <property type="entry name" value="LRR_dom_sf"/>
</dbReference>
<evidence type="ECO:0000256" key="1">
    <source>
        <dbReference type="ARBA" id="ARBA00022614"/>
    </source>
</evidence>
<dbReference type="InterPro" id="IPR003591">
    <property type="entry name" value="Leu-rich_rpt_typical-subtyp"/>
</dbReference>
<dbReference type="PANTHER" id="PTHR24373">
    <property type="entry name" value="SLIT RELATED LEUCINE-RICH REPEAT NEURONAL PROTEIN"/>
    <property type="match status" value="1"/>
</dbReference>
<dbReference type="SMART" id="SM00369">
    <property type="entry name" value="LRR_TYP"/>
    <property type="match status" value="3"/>
</dbReference>
<dbReference type="PRINTS" id="PR00019">
    <property type="entry name" value="LEURICHRPT"/>
</dbReference>
<protein>
    <recommendedName>
        <fullName evidence="7">Leucine rich immune protein (Coil-less)</fullName>
    </recommendedName>
</protein>
<evidence type="ECO:0000256" key="4">
    <source>
        <dbReference type="SAM" id="MobiDB-lite"/>
    </source>
</evidence>
<dbReference type="EMBL" id="AXCM01000135">
    <property type="status" value="NOT_ANNOTATED_CDS"/>
    <property type="molecule type" value="Genomic_DNA"/>
</dbReference>
<keyword evidence="1" id="KW-0433">Leucine-rich repeat</keyword>
<evidence type="ECO:0000256" key="3">
    <source>
        <dbReference type="ARBA" id="ARBA00022737"/>
    </source>
</evidence>
<dbReference type="PANTHER" id="PTHR24373:SF275">
    <property type="entry name" value="TIR DOMAIN-CONTAINING PROTEIN"/>
    <property type="match status" value="1"/>
</dbReference>
<keyword evidence="3" id="KW-0677">Repeat</keyword>
<dbReference type="Proteomes" id="UP000075883">
    <property type="component" value="Unassembled WGS sequence"/>
</dbReference>
<organism evidence="5 6">
    <name type="scientific">Anopheles culicifacies</name>
    <dbReference type="NCBI Taxonomy" id="139723"/>
    <lineage>
        <taxon>Eukaryota</taxon>
        <taxon>Metazoa</taxon>
        <taxon>Ecdysozoa</taxon>
        <taxon>Arthropoda</taxon>
        <taxon>Hexapoda</taxon>
        <taxon>Insecta</taxon>
        <taxon>Pterygota</taxon>
        <taxon>Neoptera</taxon>
        <taxon>Endopterygota</taxon>
        <taxon>Diptera</taxon>
        <taxon>Nematocera</taxon>
        <taxon>Culicoidea</taxon>
        <taxon>Culicidae</taxon>
        <taxon>Anophelinae</taxon>
        <taxon>Anopheles</taxon>
        <taxon>culicifacies species complex</taxon>
    </lineage>
</organism>
<sequence>MHTSPHHVSRETKVRASRPSNHLTAGHYKRHCTAASDFAVLPFDVFPTTKHVCNRRADEAGSYHFLVSSGGLDWVESYFYYFLRAGCPAKSNEKLINTYTDVPYDVEILDLSINIISSIENDNFERYDNLVKLFLSENSIQTISLDAFANQRRLTTLDLSYNRLEHLNEQLFERNLALFLHLSNCRIPHIFDSMFIDLPNLKSLDLSENIMNSLATMPFAHLRKLTTINLIDNRWNCKTEDVRNTCFPISVFRIHALNE</sequence>